<evidence type="ECO:0000256" key="2">
    <source>
        <dbReference type="ARBA" id="ARBA00022679"/>
    </source>
</evidence>
<organism evidence="5 6">
    <name type="scientific">Methyloceanibacter superfactus</name>
    <dbReference type="NCBI Taxonomy" id="1774969"/>
    <lineage>
        <taxon>Bacteria</taxon>
        <taxon>Pseudomonadati</taxon>
        <taxon>Pseudomonadota</taxon>
        <taxon>Alphaproteobacteria</taxon>
        <taxon>Hyphomicrobiales</taxon>
        <taxon>Hyphomicrobiaceae</taxon>
        <taxon>Methyloceanibacter</taxon>
    </lineage>
</organism>
<dbReference type="GO" id="GO:0009073">
    <property type="term" value="P:aromatic amino acid family biosynthetic process"/>
    <property type="evidence" value="ECO:0007669"/>
    <property type="project" value="InterPro"/>
</dbReference>
<sequence length="464" mass="51268">MAPRWSPDSWRTKPIEQVPVYPDPDQVAQVEQQLTSFPPLVFAGEARELKAKLARVAQGEAFLLQGGDCAESFAEHSADTIRDFFRVFLQMAVVLTYAGGSPVVKLGRIAGQFAKPRSSPTETQDGKELPSYRGDIINGIDFTEESRTPDPQRMLMAYRQAAATLNLLRAFAQGGYANLEHVHQWNLGFVKDSPAGHRYQELSDHIAETLRFMRAIGLTPENAPQLRSTSLYTSHEALLLGYEQALTRVDSTSGDWYATSGHFLWAGDRTRQLDSAHMDYLRGIKNPIGVKCGPSIKADDLLKMIDLLSPQNEPGRLTLICRFGAEKVGSHLPALIQAVEREGKSVVWACDPMHGNTIKAGSSGYRTRPFDLILSEVEAFFDIHRSEGTHAGGIHVEMTGQNVTECVGGAKAVTETDLSDRYHTHCDPRLNADQSIELAFIVAERLKREREGRPEPKVSIAAGE</sequence>
<gene>
    <name evidence="5" type="ORF">AUC69_08950</name>
</gene>
<dbReference type="GO" id="GO:0003849">
    <property type="term" value="F:3-deoxy-7-phosphoheptulonate synthase activity"/>
    <property type="evidence" value="ECO:0007669"/>
    <property type="project" value="UniProtKB-EC"/>
</dbReference>
<dbReference type="EMBL" id="LPWF01000016">
    <property type="protein sequence ID" value="ODR99727.1"/>
    <property type="molecule type" value="Genomic_DNA"/>
</dbReference>
<proteinExistence type="inferred from homology"/>
<feature type="binding site" evidence="3">
    <location>
        <position position="427"/>
    </location>
    <ligand>
        <name>Mn(2+)</name>
        <dbReference type="ChEBI" id="CHEBI:29035"/>
    </ligand>
</feature>
<comment type="catalytic activity">
    <reaction evidence="4">
        <text>D-erythrose 4-phosphate + phosphoenolpyruvate + H2O = 7-phospho-2-dehydro-3-deoxy-D-arabino-heptonate + phosphate</text>
        <dbReference type="Rhea" id="RHEA:14717"/>
        <dbReference type="ChEBI" id="CHEBI:15377"/>
        <dbReference type="ChEBI" id="CHEBI:16897"/>
        <dbReference type="ChEBI" id="CHEBI:43474"/>
        <dbReference type="ChEBI" id="CHEBI:58394"/>
        <dbReference type="ChEBI" id="CHEBI:58702"/>
        <dbReference type="EC" id="2.5.1.54"/>
    </reaction>
</comment>
<dbReference type="InterPro" id="IPR002480">
    <property type="entry name" value="DAHP_synth_2"/>
</dbReference>
<protein>
    <recommendedName>
        <fullName evidence="4">Phospho-2-dehydro-3-deoxyheptonate aldolase</fullName>
        <ecNumber evidence="4">2.5.1.54</ecNumber>
    </recommendedName>
</protein>
<dbReference type="AlphaFoldDB" id="A0A1E3W1N8"/>
<comment type="caution">
    <text evidence="5">The sequence shown here is derived from an EMBL/GenBank/DDBJ whole genome shotgun (WGS) entry which is preliminary data.</text>
</comment>
<dbReference type="InterPro" id="IPR013785">
    <property type="entry name" value="Aldolase_TIM"/>
</dbReference>
<dbReference type="EC" id="2.5.1.54" evidence="4"/>
<feature type="binding site" evidence="3">
    <location>
        <position position="69"/>
    </location>
    <ligand>
        <name>Mn(2+)</name>
        <dbReference type="ChEBI" id="CHEBI:29035"/>
    </ligand>
</feature>
<evidence type="ECO:0000256" key="1">
    <source>
        <dbReference type="ARBA" id="ARBA00008911"/>
    </source>
</evidence>
<feature type="binding site" evidence="3">
    <location>
        <position position="322"/>
    </location>
    <ligand>
        <name>phosphoenolpyruvate</name>
        <dbReference type="ChEBI" id="CHEBI:58702"/>
    </ligand>
</feature>
<dbReference type="OrthoDB" id="9766852at2"/>
<comment type="similarity">
    <text evidence="1 4">Belongs to the class-II DAHP synthase family.</text>
</comment>
<feature type="binding site" evidence="3">
    <location>
        <position position="291"/>
    </location>
    <ligand>
        <name>phosphoenolpyruvate</name>
        <dbReference type="ChEBI" id="CHEBI:58702"/>
    </ligand>
</feature>
<feature type="binding site" evidence="3">
    <location>
        <position position="397"/>
    </location>
    <ligand>
        <name>Mn(2+)</name>
        <dbReference type="ChEBI" id="CHEBI:29035"/>
    </ligand>
</feature>
<feature type="binding site" evidence="3">
    <location>
        <position position="354"/>
    </location>
    <ligand>
        <name>Mn(2+)</name>
        <dbReference type="ChEBI" id="CHEBI:29035"/>
    </ligand>
</feature>
<name>A0A1E3W1N8_9HYPH</name>
<keyword evidence="3" id="KW-0464">Manganese</keyword>
<dbReference type="Gene3D" id="3.20.20.70">
    <property type="entry name" value="Aldolase class I"/>
    <property type="match status" value="1"/>
</dbReference>
<dbReference type="Proteomes" id="UP000094472">
    <property type="component" value="Unassembled WGS sequence"/>
</dbReference>
<reference evidence="5 6" key="1">
    <citation type="journal article" date="2016" name="Environ. Microbiol.">
        <title>New Methyloceanibacter diversity from North Sea sediments includes methanotroph containing solely the soluble methane monooxygenase.</title>
        <authorList>
            <person name="Vekeman B."/>
            <person name="Kerckhof F.M."/>
            <person name="Cremers G."/>
            <person name="de Vos P."/>
            <person name="Vandamme P."/>
            <person name="Boon N."/>
            <person name="Op den Camp H.J."/>
            <person name="Heylen K."/>
        </authorList>
    </citation>
    <scope>NUCLEOTIDE SEQUENCE [LARGE SCALE GENOMIC DNA]</scope>
    <source>
        <strain evidence="5 6">R-67175</strain>
    </source>
</reference>
<dbReference type="SUPFAM" id="SSF51569">
    <property type="entry name" value="Aldolase"/>
    <property type="match status" value="1"/>
</dbReference>
<dbReference type="RefSeq" id="WP_069441269.1">
    <property type="nucleotide sequence ID" value="NZ_LPWF01000016.1"/>
</dbReference>
<keyword evidence="2 4" id="KW-0808">Transferase</keyword>
<evidence type="ECO:0000313" key="6">
    <source>
        <dbReference type="Proteomes" id="UP000094472"/>
    </source>
</evidence>
<accession>A0A1E3W1N8</accession>
<dbReference type="STRING" id="1774969.AUC69_08950"/>
<keyword evidence="3" id="KW-0104">Cadmium</keyword>
<dbReference type="NCBIfam" id="TIGR01358">
    <property type="entry name" value="DAHP_synth_II"/>
    <property type="match status" value="1"/>
</dbReference>
<dbReference type="PANTHER" id="PTHR21337:SF0">
    <property type="entry name" value="PHOSPHO-2-DEHYDRO-3-DEOXYHEPTONATE ALDOLASE"/>
    <property type="match status" value="1"/>
</dbReference>
<evidence type="ECO:0000256" key="4">
    <source>
        <dbReference type="RuleBase" id="RU363071"/>
    </source>
</evidence>
<comment type="cofactor">
    <cofactor evidence="3">
        <name>Mn(2+)</name>
        <dbReference type="ChEBI" id="CHEBI:29035"/>
    </cofactor>
    <cofactor evidence="3">
        <name>Co(2+)</name>
        <dbReference type="ChEBI" id="CHEBI:48828"/>
    </cofactor>
    <cofactor evidence="3">
        <name>Cd(2+)</name>
        <dbReference type="ChEBI" id="CHEBI:48775"/>
    </cofactor>
    <text evidence="3">Binds 1 divalent cation per subunit. The enzyme is active with manganese, cobalt or cadmium ions.</text>
</comment>
<evidence type="ECO:0000256" key="3">
    <source>
        <dbReference type="PIRSR" id="PIRSR602480-1"/>
    </source>
</evidence>
<dbReference type="PANTHER" id="PTHR21337">
    <property type="entry name" value="PHOSPHO-2-DEHYDRO-3-DEOXYHEPTONATE ALDOLASE 1, 2"/>
    <property type="match status" value="1"/>
</dbReference>
<feature type="binding site" evidence="3">
    <location>
        <position position="108"/>
    </location>
    <ligand>
        <name>phosphoenolpyruvate</name>
        <dbReference type="ChEBI" id="CHEBI:58702"/>
    </ligand>
</feature>
<keyword evidence="6" id="KW-1185">Reference proteome</keyword>
<dbReference type="Pfam" id="PF01474">
    <property type="entry name" value="DAHP_synth_2"/>
    <property type="match status" value="1"/>
</dbReference>
<evidence type="ECO:0000313" key="5">
    <source>
        <dbReference type="EMBL" id="ODR99727.1"/>
    </source>
</evidence>
<keyword evidence="3" id="KW-0170">Cobalt</keyword>